<name>A0A562TKB2_9SPHI</name>
<proteinExistence type="predicted"/>
<evidence type="ECO:0000313" key="2">
    <source>
        <dbReference type="Proteomes" id="UP000317010"/>
    </source>
</evidence>
<reference evidence="1 2" key="1">
    <citation type="submission" date="2019-07" db="EMBL/GenBank/DDBJ databases">
        <title>Genomic Encyclopedia of Archaeal and Bacterial Type Strains, Phase II (KMG-II): from individual species to whole genera.</title>
        <authorList>
            <person name="Goeker M."/>
        </authorList>
    </citation>
    <scope>NUCLEOTIDE SEQUENCE [LARGE SCALE GENOMIC DNA]</scope>
    <source>
        <strain evidence="1 2">ATCC BAA-1854</strain>
    </source>
</reference>
<dbReference type="PROSITE" id="PS51257">
    <property type="entry name" value="PROKAR_LIPOPROTEIN"/>
    <property type="match status" value="1"/>
</dbReference>
<dbReference type="RefSeq" id="WP_144916862.1">
    <property type="nucleotide sequence ID" value="NZ_VLLI01000024.1"/>
</dbReference>
<keyword evidence="2" id="KW-1185">Reference proteome</keyword>
<accession>A0A562TKB2</accession>
<dbReference type="AlphaFoldDB" id="A0A562TKB2"/>
<dbReference type="OrthoDB" id="1062680at2"/>
<protein>
    <submittedName>
        <fullName evidence="1">Uncharacterized protein DUF4249</fullName>
    </submittedName>
</protein>
<evidence type="ECO:0000313" key="1">
    <source>
        <dbReference type="EMBL" id="TWI93912.1"/>
    </source>
</evidence>
<sequence>MKHYIYLFTLVCIMMSCKKPYNPPVTTTNYNYLVIEGLINTGQDSTIYKLSRTVPIGSAIANSPESGATVTIENDKSNVYALKEIRKGIYAAGLNLDTTHKYRLRVKTTDGKEYLSDFVQAKDSPTIDSVQYEYTGNAENIYSYTHDPKNNTRYYRWEYQETYLYYSPVPSYYIFKNNSIVPTNADDETQVCYISDTSSTILLNSTAKLVQDVIYKNPITVVPITLDKLKVRYSILVKQYALTADAYNYYQNLKKDTENLGSIFDAQPSAAATNIHCISNPGVPVLGYIAAGSVSQERIFIDRSDFYAASVGVDYSYCGGAVITYKATQRTPYPDIITIGTDIPTDSLVAAPILGSKDSLFTIQYATAACVDCTLKGSNKKPAFWK</sequence>
<comment type="caution">
    <text evidence="1">The sequence shown here is derived from an EMBL/GenBank/DDBJ whole genome shotgun (WGS) entry which is preliminary data.</text>
</comment>
<organism evidence="1 2">
    <name type="scientific">Mucilaginibacter frigoritolerans</name>
    <dbReference type="NCBI Taxonomy" id="652788"/>
    <lineage>
        <taxon>Bacteria</taxon>
        <taxon>Pseudomonadati</taxon>
        <taxon>Bacteroidota</taxon>
        <taxon>Sphingobacteriia</taxon>
        <taxon>Sphingobacteriales</taxon>
        <taxon>Sphingobacteriaceae</taxon>
        <taxon>Mucilaginibacter</taxon>
    </lineage>
</organism>
<dbReference type="InterPro" id="IPR025345">
    <property type="entry name" value="DUF4249"/>
</dbReference>
<dbReference type="Pfam" id="PF14054">
    <property type="entry name" value="DUF4249"/>
    <property type="match status" value="1"/>
</dbReference>
<gene>
    <name evidence="1" type="ORF">JN11_04922</name>
</gene>
<dbReference type="EMBL" id="VLLI01000024">
    <property type="protein sequence ID" value="TWI93912.1"/>
    <property type="molecule type" value="Genomic_DNA"/>
</dbReference>
<dbReference type="Proteomes" id="UP000317010">
    <property type="component" value="Unassembled WGS sequence"/>
</dbReference>